<dbReference type="InterPro" id="IPR006169">
    <property type="entry name" value="GTP1_OBG_dom"/>
</dbReference>
<dbReference type="CDD" id="cd01898">
    <property type="entry name" value="Obg"/>
    <property type="match status" value="1"/>
</dbReference>
<dbReference type="SUPFAM" id="SSF82051">
    <property type="entry name" value="Obg GTP-binding protein N-terminal domain"/>
    <property type="match status" value="1"/>
</dbReference>
<organism evidence="6 7">
    <name type="scientific">Knufia fluminis</name>
    <dbReference type="NCBI Taxonomy" id="191047"/>
    <lineage>
        <taxon>Eukaryota</taxon>
        <taxon>Fungi</taxon>
        <taxon>Dikarya</taxon>
        <taxon>Ascomycota</taxon>
        <taxon>Pezizomycotina</taxon>
        <taxon>Eurotiomycetes</taxon>
        <taxon>Chaetothyriomycetidae</taxon>
        <taxon>Chaetothyriales</taxon>
        <taxon>Trichomeriaceae</taxon>
        <taxon>Knufia</taxon>
    </lineage>
</organism>
<dbReference type="PANTHER" id="PTHR11702:SF31">
    <property type="entry name" value="MITOCHONDRIAL RIBOSOME-ASSOCIATED GTPASE 2"/>
    <property type="match status" value="1"/>
</dbReference>
<keyword evidence="1" id="KW-0547">Nucleotide-binding</keyword>
<dbReference type="InterPro" id="IPR006073">
    <property type="entry name" value="GTP-bd"/>
</dbReference>
<evidence type="ECO:0000259" key="5">
    <source>
        <dbReference type="PROSITE" id="PS51883"/>
    </source>
</evidence>
<feature type="region of interest" description="Disordered" evidence="3">
    <location>
        <begin position="196"/>
        <end position="228"/>
    </location>
</feature>
<dbReference type="GO" id="GO:0005525">
    <property type="term" value="F:GTP binding"/>
    <property type="evidence" value="ECO:0007669"/>
    <property type="project" value="UniProtKB-KW"/>
</dbReference>
<dbReference type="InterPro" id="IPR036726">
    <property type="entry name" value="GTP1_OBG_dom_sf"/>
</dbReference>
<dbReference type="EMBL" id="JAKLMC020000009">
    <property type="protein sequence ID" value="KAK5954236.1"/>
    <property type="molecule type" value="Genomic_DNA"/>
</dbReference>
<dbReference type="Proteomes" id="UP001316803">
    <property type="component" value="Unassembled WGS sequence"/>
</dbReference>
<dbReference type="InterPro" id="IPR031167">
    <property type="entry name" value="G_OBG"/>
</dbReference>
<dbReference type="PRINTS" id="PR00326">
    <property type="entry name" value="GTP1OBG"/>
</dbReference>
<evidence type="ECO:0000256" key="2">
    <source>
        <dbReference type="ARBA" id="ARBA00023134"/>
    </source>
</evidence>
<feature type="domain" description="Obg" evidence="5">
    <location>
        <begin position="91"/>
        <end position="324"/>
    </location>
</feature>
<dbReference type="PROSITE" id="PS51883">
    <property type="entry name" value="OBG"/>
    <property type="match status" value="1"/>
</dbReference>
<dbReference type="InterPro" id="IPR045086">
    <property type="entry name" value="OBG_GTPase"/>
</dbReference>
<dbReference type="Pfam" id="PF01926">
    <property type="entry name" value="MMR_HSR1"/>
    <property type="match status" value="1"/>
</dbReference>
<dbReference type="GO" id="GO:0005739">
    <property type="term" value="C:mitochondrion"/>
    <property type="evidence" value="ECO:0007669"/>
    <property type="project" value="TreeGrafter"/>
</dbReference>
<dbReference type="SUPFAM" id="SSF52540">
    <property type="entry name" value="P-loop containing nucleoside triphosphate hydrolases"/>
    <property type="match status" value="1"/>
</dbReference>
<dbReference type="GO" id="GO:0042254">
    <property type="term" value="P:ribosome biogenesis"/>
    <property type="evidence" value="ECO:0007669"/>
    <property type="project" value="UniProtKB-UniRule"/>
</dbReference>
<proteinExistence type="predicted"/>
<dbReference type="EC" id="1.14.11.27" evidence="6"/>
<dbReference type="GO" id="GO:0003924">
    <property type="term" value="F:GTPase activity"/>
    <property type="evidence" value="ECO:0007669"/>
    <property type="project" value="InterPro"/>
</dbReference>
<evidence type="ECO:0000256" key="3">
    <source>
        <dbReference type="SAM" id="MobiDB-lite"/>
    </source>
</evidence>
<feature type="domain" description="OBG-type G" evidence="4">
    <location>
        <begin position="325"/>
        <end position="584"/>
    </location>
</feature>
<feature type="compositionally biased region" description="Basic and acidic residues" evidence="3">
    <location>
        <begin position="209"/>
        <end position="222"/>
    </location>
</feature>
<feature type="region of interest" description="Disordered" evidence="3">
    <location>
        <begin position="244"/>
        <end position="273"/>
    </location>
</feature>
<dbReference type="InterPro" id="IPR027417">
    <property type="entry name" value="P-loop_NTPase"/>
</dbReference>
<evidence type="ECO:0000256" key="1">
    <source>
        <dbReference type="ARBA" id="ARBA00022741"/>
    </source>
</evidence>
<evidence type="ECO:0000313" key="6">
    <source>
        <dbReference type="EMBL" id="KAK5954236.1"/>
    </source>
</evidence>
<keyword evidence="6" id="KW-0560">Oxidoreductase</keyword>
<reference evidence="6 7" key="1">
    <citation type="submission" date="2022-12" db="EMBL/GenBank/DDBJ databases">
        <title>Genomic features and morphological characterization of a novel Knufia sp. strain isolated from spacecraft assembly facility.</title>
        <authorList>
            <person name="Teixeira M."/>
            <person name="Chander A.M."/>
            <person name="Stajich J.E."/>
            <person name="Venkateswaran K."/>
        </authorList>
    </citation>
    <scope>NUCLEOTIDE SEQUENCE [LARGE SCALE GENOMIC DNA]</scope>
    <source>
        <strain evidence="6 7">FJI-L2-BK-P2</strain>
    </source>
</reference>
<evidence type="ECO:0000259" key="4">
    <source>
        <dbReference type="PROSITE" id="PS51710"/>
    </source>
</evidence>
<gene>
    <name evidence="6" type="primary">MTG2</name>
    <name evidence="6" type="ORF">OHC33_004809</name>
</gene>
<keyword evidence="7" id="KW-1185">Reference proteome</keyword>
<dbReference type="Gene3D" id="2.70.210.12">
    <property type="entry name" value="GTP1/OBG domain"/>
    <property type="match status" value="1"/>
</dbReference>
<dbReference type="Pfam" id="PF01018">
    <property type="entry name" value="GTP1_OBG"/>
    <property type="match status" value="2"/>
</dbReference>
<protein>
    <submittedName>
        <fullName evidence="6">GTPase of the mitochondrial inner membrane that associates with the large ribosomal subunit</fullName>
        <ecNumber evidence="6">1.14.11.27</ecNumber>
    </submittedName>
</protein>
<accession>A0AAN8F9Z8</accession>
<dbReference type="GO" id="GO:0140680">
    <property type="term" value="F:histone H3K36me/H3K36me2 demethylase activity"/>
    <property type="evidence" value="ECO:0007669"/>
    <property type="project" value="UniProtKB-EC"/>
</dbReference>
<dbReference type="PROSITE" id="PS51710">
    <property type="entry name" value="G_OBG"/>
    <property type="match status" value="1"/>
</dbReference>
<dbReference type="Gene3D" id="3.40.50.300">
    <property type="entry name" value="P-loop containing nucleotide triphosphate hydrolases"/>
    <property type="match status" value="1"/>
</dbReference>
<dbReference type="PANTHER" id="PTHR11702">
    <property type="entry name" value="DEVELOPMENTALLY REGULATED GTP-BINDING PROTEIN-RELATED"/>
    <property type="match status" value="1"/>
</dbReference>
<keyword evidence="2" id="KW-0342">GTP-binding</keyword>
<sequence length="608" mass="65699">MAQYGSTVMPFLYPCLFRSSCRSTTSQSLQRLSTCAGRRSYQTSTFKSNPSLAEQNAHRKAVAYEPIGAAPTHNEARKRRLDPTPDDYARNIFVDKCLLTVHAGSGGNGCVSFHRDAVIQDGPPNGGDGGTGGNVWIQAVAGQTSLHKLARRGTLKGGRGISGQGKAQGGRKGEDICIQVPVGTVVREVWRSDPVADEEERLADLRALPPEERDLAEQESRGPRSNPWILYPGANHHEVREFGAGEFTPKPPKPRRSPLSALQPESPIRLDLDKPMDQPMLLAAGAVGGMGNPHFASKELPKPKYATKGELGIRLKFELELKLLADVGLVGLPNAGKSTLLRAISNSRTRVGDWAFTTLEPSVGTVVLDDNQGRPLVKSGIEGQGPRTNFTVADIPGLVEDAHLDKGLGLGFLRHVERARILAFVVDLSNGDPVGTLRSLWKEVAEYENLRNIEISEQTQTRAVEWTGFGTSSSSSPQPTPDPFDEDGQQMLMYPEPTKQLEPIKLPPVSAKPWFVIATKADKEETQDAFRSLQAYVAGVESGSVPHPSGRQNAWKARVAAIPVSAINGQGTDRIAQWTAGLLDSMQGAGLSSAIADPSAQRSRRTLE</sequence>
<evidence type="ECO:0000313" key="7">
    <source>
        <dbReference type="Proteomes" id="UP001316803"/>
    </source>
</evidence>
<feature type="region of interest" description="Disordered" evidence="3">
    <location>
        <begin position="468"/>
        <end position="488"/>
    </location>
</feature>
<name>A0AAN8F9Z8_9EURO</name>
<comment type="caution">
    <text evidence="6">The sequence shown here is derived from an EMBL/GenBank/DDBJ whole genome shotgun (WGS) entry which is preliminary data.</text>
</comment>
<dbReference type="AlphaFoldDB" id="A0AAN8F9Z8"/>